<gene>
    <name evidence="3" type="ORF">HH303_11150</name>
</gene>
<dbReference type="PANTHER" id="PTHR48100:SF1">
    <property type="entry name" value="HISTIDINE PHOSPHATASE FAMILY PROTEIN-RELATED"/>
    <property type="match status" value="1"/>
</dbReference>
<dbReference type="AlphaFoldDB" id="A0A7Y0HGK3"/>
<keyword evidence="4" id="KW-1185">Reference proteome</keyword>
<comment type="caution">
    <text evidence="3">The sequence shown here is derived from an EMBL/GenBank/DDBJ whole genome shotgun (WGS) entry which is preliminary data.</text>
</comment>
<dbReference type="Proteomes" id="UP000539372">
    <property type="component" value="Unassembled WGS sequence"/>
</dbReference>
<dbReference type="GO" id="GO:0005737">
    <property type="term" value="C:cytoplasm"/>
    <property type="evidence" value="ECO:0007669"/>
    <property type="project" value="TreeGrafter"/>
</dbReference>
<sequence>MILIRHGQSEFNVHFAETRQDPGIRDPKLTDLGRRQIAAGADYIAQNHGRDLRRIVTSPYTRTLQSAAILSEKLGLPVEIDPDVREHAFFSCDIGTPRADLESRYPALNFTALADVWWPDSEEDHHVEDRARTFRTRMAGHEDWAATLVVSHWGFIRALTGHRVPNAAVLRLDPTAPHPEGGEVVSIPDV</sequence>
<dbReference type="RefSeq" id="WP_169625413.1">
    <property type="nucleotide sequence ID" value="NZ_JABBNT010000003.1"/>
</dbReference>
<organism evidence="3 4">
    <name type="scientific">Pacificispira spongiicola</name>
    <dbReference type="NCBI Taxonomy" id="2729598"/>
    <lineage>
        <taxon>Bacteria</taxon>
        <taxon>Pseudomonadati</taxon>
        <taxon>Pseudomonadota</taxon>
        <taxon>Alphaproteobacteria</taxon>
        <taxon>Rhodospirillales</taxon>
        <taxon>Rhodospirillaceae</taxon>
        <taxon>Pacificispira</taxon>
    </lineage>
</organism>
<dbReference type="InterPro" id="IPR050275">
    <property type="entry name" value="PGM_Phosphatase"/>
</dbReference>
<evidence type="ECO:0000313" key="3">
    <source>
        <dbReference type="EMBL" id="NMM45037.1"/>
    </source>
</evidence>
<dbReference type="Gene3D" id="3.40.50.1240">
    <property type="entry name" value="Phosphoglycerate mutase-like"/>
    <property type="match status" value="1"/>
</dbReference>
<accession>A0A7Y0HGK3</accession>
<evidence type="ECO:0000256" key="2">
    <source>
        <dbReference type="ARBA" id="ARBA00023235"/>
    </source>
</evidence>
<dbReference type="Pfam" id="PF00300">
    <property type="entry name" value="His_Phos_1"/>
    <property type="match status" value="1"/>
</dbReference>
<proteinExistence type="predicted"/>
<dbReference type="CDD" id="cd07067">
    <property type="entry name" value="HP_PGM_like"/>
    <property type="match status" value="1"/>
</dbReference>
<dbReference type="InterPro" id="IPR029033">
    <property type="entry name" value="His_PPase_superfam"/>
</dbReference>
<evidence type="ECO:0000256" key="1">
    <source>
        <dbReference type="ARBA" id="ARBA00023152"/>
    </source>
</evidence>
<dbReference type="EMBL" id="JABBNT010000003">
    <property type="protein sequence ID" value="NMM45037.1"/>
    <property type="molecule type" value="Genomic_DNA"/>
</dbReference>
<protein>
    <submittedName>
        <fullName evidence="3">Histidine phosphatase family protein</fullName>
    </submittedName>
</protein>
<evidence type="ECO:0000313" key="4">
    <source>
        <dbReference type="Proteomes" id="UP000539372"/>
    </source>
</evidence>
<dbReference type="GO" id="GO:0016791">
    <property type="term" value="F:phosphatase activity"/>
    <property type="evidence" value="ECO:0007669"/>
    <property type="project" value="TreeGrafter"/>
</dbReference>
<dbReference type="InterPro" id="IPR013078">
    <property type="entry name" value="His_Pase_superF_clade-1"/>
</dbReference>
<dbReference type="SMART" id="SM00855">
    <property type="entry name" value="PGAM"/>
    <property type="match status" value="1"/>
</dbReference>
<keyword evidence="1" id="KW-0324">Glycolysis</keyword>
<name>A0A7Y0HGK3_9PROT</name>
<dbReference type="SUPFAM" id="SSF53254">
    <property type="entry name" value="Phosphoglycerate mutase-like"/>
    <property type="match status" value="1"/>
</dbReference>
<dbReference type="PANTHER" id="PTHR48100">
    <property type="entry name" value="BROAD-SPECIFICITY PHOSPHATASE YOR283W-RELATED"/>
    <property type="match status" value="1"/>
</dbReference>
<reference evidence="3 4" key="1">
    <citation type="submission" date="2020-04" db="EMBL/GenBank/DDBJ databases">
        <title>Rhodospirillaceae bacterium KN72 isolated from deep sea.</title>
        <authorList>
            <person name="Zhang D.-C."/>
        </authorList>
    </citation>
    <scope>NUCLEOTIDE SEQUENCE [LARGE SCALE GENOMIC DNA]</scope>
    <source>
        <strain evidence="3 4">KN72</strain>
    </source>
</reference>
<dbReference type="PROSITE" id="PS00175">
    <property type="entry name" value="PG_MUTASE"/>
    <property type="match status" value="1"/>
</dbReference>
<keyword evidence="2" id="KW-0413">Isomerase</keyword>
<dbReference type="InterPro" id="IPR001345">
    <property type="entry name" value="PG/BPGM_mutase_AS"/>
</dbReference>